<feature type="region of interest" description="Disordered" evidence="1">
    <location>
        <begin position="261"/>
        <end position="305"/>
    </location>
</feature>
<reference evidence="2 3" key="1">
    <citation type="journal article" date="2010" name="Science">
        <title>Genomic comparison of the ants Camponotus floridanus and Harpegnathos saltator.</title>
        <authorList>
            <person name="Bonasio R."/>
            <person name="Zhang G."/>
            <person name="Ye C."/>
            <person name="Mutti N.S."/>
            <person name="Fang X."/>
            <person name="Qin N."/>
            <person name="Donahue G."/>
            <person name="Yang P."/>
            <person name="Li Q."/>
            <person name="Li C."/>
            <person name="Zhang P."/>
            <person name="Huang Z."/>
            <person name="Berger S.L."/>
            <person name="Reinberg D."/>
            <person name="Wang J."/>
            <person name="Liebig J."/>
        </authorList>
    </citation>
    <scope>NUCLEOTIDE SEQUENCE [LARGE SCALE GENOMIC DNA]</scope>
    <source>
        <strain evidence="2 3">R22 G/1</strain>
    </source>
</reference>
<dbReference type="OMA" id="RSYWNEQ"/>
<evidence type="ECO:0000313" key="2">
    <source>
        <dbReference type="EMBL" id="EFN80988.1"/>
    </source>
</evidence>
<dbReference type="InParanoid" id="E2BTG0"/>
<feature type="region of interest" description="Disordered" evidence="1">
    <location>
        <begin position="180"/>
        <end position="206"/>
    </location>
</feature>
<organism evidence="3">
    <name type="scientific">Harpegnathos saltator</name>
    <name type="common">Jerdon's jumping ant</name>
    <dbReference type="NCBI Taxonomy" id="610380"/>
    <lineage>
        <taxon>Eukaryota</taxon>
        <taxon>Metazoa</taxon>
        <taxon>Ecdysozoa</taxon>
        <taxon>Arthropoda</taxon>
        <taxon>Hexapoda</taxon>
        <taxon>Insecta</taxon>
        <taxon>Pterygota</taxon>
        <taxon>Neoptera</taxon>
        <taxon>Endopterygota</taxon>
        <taxon>Hymenoptera</taxon>
        <taxon>Apocrita</taxon>
        <taxon>Aculeata</taxon>
        <taxon>Formicoidea</taxon>
        <taxon>Formicidae</taxon>
        <taxon>Ponerinae</taxon>
        <taxon>Ponerini</taxon>
        <taxon>Harpegnathos</taxon>
    </lineage>
</organism>
<protein>
    <submittedName>
        <fullName evidence="2">Uncharacterized protein</fullName>
    </submittedName>
</protein>
<gene>
    <name evidence="2" type="ORF">EAI_12831</name>
</gene>
<dbReference type="Proteomes" id="UP000008237">
    <property type="component" value="Unassembled WGS sequence"/>
</dbReference>
<feature type="region of interest" description="Disordered" evidence="1">
    <location>
        <begin position="1103"/>
        <end position="1123"/>
    </location>
</feature>
<evidence type="ECO:0000313" key="3">
    <source>
        <dbReference type="Proteomes" id="UP000008237"/>
    </source>
</evidence>
<accession>E2BTG0</accession>
<name>E2BTG0_HARSA</name>
<feature type="compositionally biased region" description="Polar residues" evidence="1">
    <location>
        <begin position="287"/>
        <end position="305"/>
    </location>
</feature>
<evidence type="ECO:0000256" key="1">
    <source>
        <dbReference type="SAM" id="MobiDB-lite"/>
    </source>
</evidence>
<sequence length="1308" mass="150205">MTLNWYLQLRKVAKIRRFFESIARRSNASIIDTVRRVGHSLDDANLVVAIVRRGKYTSLLSLDELFEESSNRVRFNRVYSDLRASKSLTTSITSNSYDTRSTNDYDSISNDLSVAEKSMKILDITAEDVMDARARIQERSYWEEQHVIAKHSNPVGKMITYFPLEEDEKETNDAFRNRETVVDNKEDNKEDINKEETADSTLEKENTIRYPLMEKEKEEEESNSEIILQDRKKDVLTEKEWEEVVNFLLLQNEDIRNDKISDHVKSTKSRDFHPAPKEKKEGEQETARSVQCSSSGYKRTTNGEPCSSFVKDTEARFPSVSASKKYKWVSETDQKRHPYRVETKPASTIINANRKEHRRSSEITSLLTCHCASGTNINAQKNKRKYSQSTDTKDKNVNRDIVEEKLKCFTSNVVAQKDKPNGNRFALKHLERRLKKRAQTCEECSEKQPASWNSMSLAQTARPSGYEKRFVATNNKTSARQENCKSVQTEASNELKDSLSRRYRLKHVQQTQHTQLSDLHLANGFDFKRRNTKLRKHEVIEAQTLEAYDFILLEEEKLIKTRNRHNLPSSRKLLHEEREAIELRALKAYNEQTLLEDKKKLEARKQHDSSLNYKRSLKVPEIPKMKDPEETHDDVASVENRDRIEIITGSDLSTNCQQSIEKPRTLVAHRKLISSDDNLTAGKEYNLLSHATSSTCEEDLRVPMRPLNHLLQADKIVDHLSKAETMSHLSETRDNLNSDFDLNNHNARHAGVSLNLREITRNIEWTSHPRGIVLINKSLQGAFPFSENGRSRESQQRDIVDNDTASALHNAFFFKLEIKTRIFRRAQTRLEESSFNFETSRRGDFSAEFVCRVNNEMNVQDRDSLFDLNFEWVTEGRSNQSRPLFLSANSNHIAEDENGRDLCIIFIGREEFPNESETAIVGDSTETQGNAHLSIENVQATNILVFDTNCRRTDNATNDNLPLQFVIGVLRNLGIEMSEESVQDVSIGQIQDHRDVSNVTMISDFPLYAFNTNNINHDEENNNTCDKISLNQSTRGNDMVNNEDKQILYLTNNNCSGNLDVISSVKPLENDNYDSEDEKYLSATDIYLENKVSDNNLSLINVDNNDVTSRSSSSDHNDNDDDNCQLGMLNNKTEENSFNLIFENSTEISSSKTLSLTKFYNCQKSILKSSDEELQKLTQLSDRQTTSENKGERTILNSEIRSNNDTILQSQNVETLRLTTTTQNGIRSEDEDRNIYRKTNEFLTGQFPGICSSDESDFSFLYEKNSDRSELTLNEGSLIEEFSNDIIPPITFSDTSVHNSPYTFNNGN</sequence>
<feature type="compositionally biased region" description="Low complexity" evidence="1">
    <location>
        <begin position="1103"/>
        <end position="1114"/>
    </location>
</feature>
<proteinExistence type="predicted"/>
<dbReference type="EMBL" id="GL450410">
    <property type="protein sequence ID" value="EFN80988.1"/>
    <property type="molecule type" value="Genomic_DNA"/>
</dbReference>
<keyword evidence="3" id="KW-1185">Reference proteome</keyword>
<feature type="compositionally biased region" description="Basic and acidic residues" evidence="1">
    <location>
        <begin position="261"/>
        <end position="286"/>
    </location>
</feature>